<protein>
    <recommendedName>
        <fullName evidence="1">Phosphoribulokinase/uridine kinase domain-containing protein</fullName>
    </recommendedName>
</protein>
<dbReference type="SUPFAM" id="SSF52540">
    <property type="entry name" value="P-loop containing nucleoside triphosphate hydrolases"/>
    <property type="match status" value="1"/>
</dbReference>
<reference evidence="2" key="1">
    <citation type="submission" date="2018-05" db="EMBL/GenBank/DDBJ databases">
        <authorList>
            <person name="Lanie J.A."/>
            <person name="Ng W.-L."/>
            <person name="Kazmierczak K.M."/>
            <person name="Andrzejewski T.M."/>
            <person name="Davidsen T.M."/>
            <person name="Wayne K.J."/>
            <person name="Tettelin H."/>
            <person name="Glass J.I."/>
            <person name="Rusch D."/>
            <person name="Podicherti R."/>
            <person name="Tsui H.-C.T."/>
            <person name="Winkler M.E."/>
        </authorList>
    </citation>
    <scope>NUCLEOTIDE SEQUENCE</scope>
</reference>
<sequence length="97" mass="11174">MEEYGEGQVVVVEQDAYYSDLSSLSLENRHNQNFDHPDAIDIELFNQQLISLIKGHSIEIPVYDFSTHSRSNKTRKVDPHHVIVVEGILTLHYPSLR</sequence>
<evidence type="ECO:0000313" key="2">
    <source>
        <dbReference type="EMBL" id="SVA29522.1"/>
    </source>
</evidence>
<dbReference type="AlphaFoldDB" id="A0A381UMY8"/>
<organism evidence="2">
    <name type="scientific">marine metagenome</name>
    <dbReference type="NCBI Taxonomy" id="408172"/>
    <lineage>
        <taxon>unclassified sequences</taxon>
        <taxon>metagenomes</taxon>
        <taxon>ecological metagenomes</taxon>
    </lineage>
</organism>
<proteinExistence type="predicted"/>
<dbReference type="EMBL" id="UINC01006768">
    <property type="protein sequence ID" value="SVA29522.1"/>
    <property type="molecule type" value="Genomic_DNA"/>
</dbReference>
<dbReference type="GO" id="GO:0005524">
    <property type="term" value="F:ATP binding"/>
    <property type="evidence" value="ECO:0007669"/>
    <property type="project" value="InterPro"/>
</dbReference>
<dbReference type="InterPro" id="IPR006083">
    <property type="entry name" value="PRK/URK"/>
</dbReference>
<accession>A0A381UMY8</accession>
<dbReference type="PANTHER" id="PTHR10285">
    <property type="entry name" value="URIDINE KINASE"/>
    <property type="match status" value="1"/>
</dbReference>
<feature type="non-terminal residue" evidence="2">
    <location>
        <position position="97"/>
    </location>
</feature>
<name>A0A381UMY8_9ZZZZ</name>
<dbReference type="Gene3D" id="3.40.50.300">
    <property type="entry name" value="P-loop containing nucleotide triphosphate hydrolases"/>
    <property type="match status" value="1"/>
</dbReference>
<feature type="domain" description="Phosphoribulokinase/uridine kinase" evidence="1">
    <location>
        <begin position="9"/>
        <end position="92"/>
    </location>
</feature>
<dbReference type="GO" id="GO:0016301">
    <property type="term" value="F:kinase activity"/>
    <property type="evidence" value="ECO:0007669"/>
    <property type="project" value="InterPro"/>
</dbReference>
<dbReference type="InterPro" id="IPR027417">
    <property type="entry name" value="P-loop_NTPase"/>
</dbReference>
<gene>
    <name evidence="2" type="ORF">METZ01_LOCUS82376</name>
</gene>
<dbReference type="Pfam" id="PF00485">
    <property type="entry name" value="PRK"/>
    <property type="match status" value="1"/>
</dbReference>
<evidence type="ECO:0000259" key="1">
    <source>
        <dbReference type="Pfam" id="PF00485"/>
    </source>
</evidence>